<evidence type="ECO:0000313" key="2">
    <source>
        <dbReference type="Proteomes" id="UP001589838"/>
    </source>
</evidence>
<evidence type="ECO:0000313" key="1">
    <source>
        <dbReference type="EMBL" id="MFC0469424.1"/>
    </source>
</evidence>
<protein>
    <recommendedName>
        <fullName evidence="3">Type II secretion system protein M</fullName>
    </recommendedName>
</protein>
<evidence type="ECO:0008006" key="3">
    <source>
        <dbReference type="Google" id="ProtNLM"/>
    </source>
</evidence>
<reference evidence="1 2" key="1">
    <citation type="submission" date="2024-09" db="EMBL/GenBank/DDBJ databases">
        <authorList>
            <person name="Sun Q."/>
            <person name="Mori K."/>
        </authorList>
    </citation>
    <scope>NUCLEOTIDE SEQUENCE [LARGE SCALE GENOMIC DNA]</scope>
    <source>
        <strain evidence="1 2">NCAIM B.02610</strain>
    </source>
</reference>
<accession>A0ABV6K845</accession>
<sequence length="103" mass="11720">MKIEWTRQTILVAIAGLVFIAGFFFFLAMNVLAPARAEREQVLQTLDVERQILSELQERVPDIDQVDRFKSSVRLQQQLPVNALMDQLLLALSRAEGISFTCV</sequence>
<comment type="caution">
    <text evidence="1">The sequence shown here is derived from an EMBL/GenBank/DDBJ whole genome shotgun (WGS) entry which is preliminary data.</text>
</comment>
<keyword evidence="2" id="KW-1185">Reference proteome</keyword>
<name>A0ABV6K845_9BACI</name>
<dbReference type="EMBL" id="JBHLUX010000005">
    <property type="protein sequence ID" value="MFC0469424.1"/>
    <property type="molecule type" value="Genomic_DNA"/>
</dbReference>
<gene>
    <name evidence="1" type="ORF">ACFFHM_02425</name>
</gene>
<proteinExistence type="predicted"/>
<dbReference type="RefSeq" id="WP_335959410.1">
    <property type="nucleotide sequence ID" value="NZ_JAXBLX010000005.1"/>
</dbReference>
<organism evidence="1 2">
    <name type="scientific">Halalkalibacter kiskunsagensis</name>
    <dbReference type="NCBI Taxonomy" id="1548599"/>
    <lineage>
        <taxon>Bacteria</taxon>
        <taxon>Bacillati</taxon>
        <taxon>Bacillota</taxon>
        <taxon>Bacilli</taxon>
        <taxon>Bacillales</taxon>
        <taxon>Bacillaceae</taxon>
        <taxon>Halalkalibacter</taxon>
    </lineage>
</organism>
<dbReference type="Proteomes" id="UP001589838">
    <property type="component" value="Unassembled WGS sequence"/>
</dbReference>